<dbReference type="AlphaFoldDB" id="A0AAV4VRT5"/>
<gene>
    <name evidence="1" type="ORF">CEXT_345791</name>
</gene>
<reference evidence="1 2" key="1">
    <citation type="submission" date="2021-06" db="EMBL/GenBank/DDBJ databases">
        <title>Caerostris extrusa draft genome.</title>
        <authorList>
            <person name="Kono N."/>
            <person name="Arakawa K."/>
        </authorList>
    </citation>
    <scope>NUCLEOTIDE SEQUENCE [LARGE SCALE GENOMIC DNA]</scope>
</reference>
<comment type="caution">
    <text evidence="1">The sequence shown here is derived from an EMBL/GenBank/DDBJ whole genome shotgun (WGS) entry which is preliminary data.</text>
</comment>
<proteinExistence type="predicted"/>
<name>A0AAV4VRT5_CAEEX</name>
<keyword evidence="2" id="KW-1185">Reference proteome</keyword>
<evidence type="ECO:0000313" key="2">
    <source>
        <dbReference type="Proteomes" id="UP001054945"/>
    </source>
</evidence>
<dbReference type="EMBL" id="BPLR01014984">
    <property type="protein sequence ID" value="GIY72718.1"/>
    <property type="molecule type" value="Genomic_DNA"/>
</dbReference>
<sequence>MGKVELMRKGHCFAQWGVLGEWRGEVLTLSGAVCFQITFHSVPYHALSMFELDESTRGFVVYLRCLELSRGWLKNKGHSKIMKRFRVTADIRPHISLWTLLAYGNSMSEKARNGQVELMRKGIVFAQWWVLNRCDSVEGVYLPFDLLTRNSSQRRM</sequence>
<accession>A0AAV4VRT5</accession>
<protein>
    <submittedName>
        <fullName evidence="1">Uncharacterized protein</fullName>
    </submittedName>
</protein>
<dbReference type="Proteomes" id="UP001054945">
    <property type="component" value="Unassembled WGS sequence"/>
</dbReference>
<organism evidence="1 2">
    <name type="scientific">Caerostris extrusa</name>
    <name type="common">Bark spider</name>
    <name type="synonym">Caerostris bankana</name>
    <dbReference type="NCBI Taxonomy" id="172846"/>
    <lineage>
        <taxon>Eukaryota</taxon>
        <taxon>Metazoa</taxon>
        <taxon>Ecdysozoa</taxon>
        <taxon>Arthropoda</taxon>
        <taxon>Chelicerata</taxon>
        <taxon>Arachnida</taxon>
        <taxon>Araneae</taxon>
        <taxon>Araneomorphae</taxon>
        <taxon>Entelegynae</taxon>
        <taxon>Araneoidea</taxon>
        <taxon>Araneidae</taxon>
        <taxon>Caerostris</taxon>
    </lineage>
</organism>
<evidence type="ECO:0000313" key="1">
    <source>
        <dbReference type="EMBL" id="GIY72718.1"/>
    </source>
</evidence>